<dbReference type="AlphaFoldDB" id="A0A9P6ZUR1"/>
<name>A0A9P6ZUR1_9AGAM</name>
<organism evidence="1 2">
    <name type="scientific">Suillus placidus</name>
    <dbReference type="NCBI Taxonomy" id="48579"/>
    <lineage>
        <taxon>Eukaryota</taxon>
        <taxon>Fungi</taxon>
        <taxon>Dikarya</taxon>
        <taxon>Basidiomycota</taxon>
        <taxon>Agaricomycotina</taxon>
        <taxon>Agaricomycetes</taxon>
        <taxon>Agaricomycetidae</taxon>
        <taxon>Boletales</taxon>
        <taxon>Suillineae</taxon>
        <taxon>Suillaceae</taxon>
        <taxon>Suillus</taxon>
    </lineage>
</organism>
<dbReference type="Proteomes" id="UP000714275">
    <property type="component" value="Unassembled WGS sequence"/>
</dbReference>
<evidence type="ECO:0000313" key="2">
    <source>
        <dbReference type="Proteomes" id="UP000714275"/>
    </source>
</evidence>
<dbReference type="OrthoDB" id="2672138at2759"/>
<feature type="non-terminal residue" evidence="1">
    <location>
        <position position="313"/>
    </location>
</feature>
<dbReference type="EMBL" id="JABBWD010000022">
    <property type="protein sequence ID" value="KAG1777130.1"/>
    <property type="molecule type" value="Genomic_DNA"/>
</dbReference>
<feature type="non-terminal residue" evidence="1">
    <location>
        <position position="1"/>
    </location>
</feature>
<evidence type="ECO:0000313" key="1">
    <source>
        <dbReference type="EMBL" id="KAG1777130.1"/>
    </source>
</evidence>
<reference evidence="1" key="1">
    <citation type="journal article" date="2020" name="New Phytol.">
        <title>Comparative genomics reveals dynamic genome evolution in host specialist ectomycorrhizal fungi.</title>
        <authorList>
            <person name="Lofgren L.A."/>
            <person name="Nguyen N.H."/>
            <person name="Vilgalys R."/>
            <person name="Ruytinx J."/>
            <person name="Liao H.L."/>
            <person name="Branco S."/>
            <person name="Kuo A."/>
            <person name="LaButti K."/>
            <person name="Lipzen A."/>
            <person name="Andreopoulos W."/>
            <person name="Pangilinan J."/>
            <person name="Riley R."/>
            <person name="Hundley H."/>
            <person name="Na H."/>
            <person name="Barry K."/>
            <person name="Grigoriev I.V."/>
            <person name="Stajich J.E."/>
            <person name="Kennedy P.G."/>
        </authorList>
    </citation>
    <scope>NUCLEOTIDE SEQUENCE</scope>
    <source>
        <strain evidence="1">DOB743</strain>
    </source>
</reference>
<keyword evidence="2" id="KW-1185">Reference proteome</keyword>
<accession>A0A9P6ZUR1</accession>
<protein>
    <submittedName>
        <fullName evidence="1">Uncharacterized protein</fullName>
    </submittedName>
</protein>
<gene>
    <name evidence="1" type="ORF">EV702DRAFT_950253</name>
</gene>
<proteinExistence type="predicted"/>
<sequence>WLKGLLAPPEKCPVWASFVQALLAKHAQQSPVVKEKAKVHPFLQTWSPALKKLPLHLKRILRVAKKHNLQWEILKAPAQVTSQLPAWFHIGASEDLNKLNNCYYAACLRENHEVTSVQHISDLANRNDPTHRKCKECMCNPCSEDRNNLKCAKPFKCIQLAKDMMKCILPKWNPNTMIQSFNPDLTSDQIITNKKAIKKNELILFDPKIASPSSVEEGFRVFTCPEPQSKTPAKQVPPISVEIHHPVSAYIAGTHRVNKHRDFEAGGGIWLSQNNDKNTAIKLLESIASPSTGEIGAFLKTATMVPGYIPLDI</sequence>
<comment type="caution">
    <text evidence="1">The sequence shown here is derived from an EMBL/GenBank/DDBJ whole genome shotgun (WGS) entry which is preliminary data.</text>
</comment>